<dbReference type="Gene3D" id="3.55.50.10">
    <property type="entry name" value="Baseplate protein-like domains"/>
    <property type="match status" value="1"/>
</dbReference>
<evidence type="ECO:0000313" key="6">
    <source>
        <dbReference type="Proteomes" id="UP000230282"/>
    </source>
</evidence>
<gene>
    <name evidence="5" type="ORF">CVP04_01335</name>
</gene>
<reference evidence="5 6" key="1">
    <citation type="submission" date="2017-11" db="EMBL/GenBank/DDBJ databases">
        <title>Reclassification of Bisgaard taxon 5 as Caviibacterium pharyngocola gen. nov., sp. nov.</title>
        <authorList>
            <person name="Christensen H."/>
        </authorList>
    </citation>
    <scope>NUCLEOTIDE SEQUENCE [LARGE SCALE GENOMIC DNA]</scope>
    <source>
        <strain evidence="5 6">7_3</strain>
    </source>
</reference>
<dbReference type="AlphaFoldDB" id="A0A2M8RXZ2"/>
<dbReference type="InterPro" id="IPR026276">
    <property type="entry name" value="Baseplate_GpP"/>
</dbReference>
<evidence type="ECO:0000259" key="1">
    <source>
        <dbReference type="Pfam" id="PF21683"/>
    </source>
</evidence>
<dbReference type="Gene3D" id="2.30.300.10">
    <property type="entry name" value="Baseplate protein-like domain - beta roll fold"/>
    <property type="match status" value="1"/>
</dbReference>
<dbReference type="Pfam" id="PF22255">
    <property type="entry name" value="Gp44-like_2nd"/>
    <property type="match status" value="1"/>
</dbReference>
<evidence type="ECO:0000259" key="2">
    <source>
        <dbReference type="Pfam" id="PF22174"/>
    </source>
</evidence>
<feature type="domain" description="Baseplate hub protein gp44-like N-terminal" evidence="1">
    <location>
        <begin position="10"/>
        <end position="94"/>
    </location>
</feature>
<feature type="domain" description="Tail protein NMB1110-like third" evidence="4">
    <location>
        <begin position="213"/>
        <end position="270"/>
    </location>
</feature>
<evidence type="ECO:0000313" key="5">
    <source>
        <dbReference type="EMBL" id="PJG83763.1"/>
    </source>
</evidence>
<dbReference type="PIRSF" id="PIRSF004440">
    <property type="entry name" value="GpP"/>
    <property type="match status" value="1"/>
</dbReference>
<dbReference type="Gene3D" id="3.30.1920.10">
    <property type="entry name" value="Baseplate protein-like domains - 2 layer sandwich fold"/>
    <property type="match status" value="1"/>
</dbReference>
<protein>
    <submittedName>
        <fullName evidence="5">Phage tail protein</fullName>
    </submittedName>
</protein>
<dbReference type="InterPro" id="IPR053981">
    <property type="entry name" value="Gp44/GpP-like_2nd"/>
</dbReference>
<proteinExistence type="predicted"/>
<name>A0A2M8RXZ2_9PAST</name>
<comment type="caution">
    <text evidence="5">The sequence shown here is derived from an EMBL/GenBank/DDBJ whole genome shotgun (WGS) entry which is preliminary data.</text>
</comment>
<dbReference type="InterPro" id="IPR023399">
    <property type="entry name" value="Baseplate-like_2-layer_sand"/>
</dbReference>
<dbReference type="InterPro" id="IPR054034">
    <property type="entry name" value="NMB1110-like_C"/>
</dbReference>
<accession>A0A2M8RXZ2</accession>
<evidence type="ECO:0000259" key="4">
    <source>
        <dbReference type="Pfam" id="PF22630"/>
    </source>
</evidence>
<dbReference type="Proteomes" id="UP000230282">
    <property type="component" value="Unassembled WGS sequence"/>
</dbReference>
<keyword evidence="6" id="KW-1185">Reference proteome</keyword>
<dbReference type="InterPro" id="IPR049354">
    <property type="entry name" value="GpP-like_N"/>
</dbReference>
<dbReference type="Pfam" id="PF22630">
    <property type="entry name" value="NMB1110_3rd"/>
    <property type="match status" value="1"/>
</dbReference>
<organism evidence="5 6">
    <name type="scientific">Caviibacterium pharyngocola</name>
    <dbReference type="NCBI Taxonomy" id="28159"/>
    <lineage>
        <taxon>Bacteria</taxon>
        <taxon>Pseudomonadati</taxon>
        <taxon>Pseudomonadota</taxon>
        <taxon>Gammaproteobacteria</taxon>
        <taxon>Pasteurellales</taxon>
        <taxon>Pasteurellaceae</taxon>
        <taxon>Caviibacterium</taxon>
    </lineage>
</organism>
<dbReference type="EMBL" id="PHGZ01000004">
    <property type="protein sequence ID" value="PJG83763.1"/>
    <property type="molecule type" value="Genomic_DNA"/>
</dbReference>
<dbReference type="Pfam" id="PF21683">
    <property type="entry name" value="GpP-like_1st"/>
    <property type="match status" value="1"/>
</dbReference>
<evidence type="ECO:0000259" key="3">
    <source>
        <dbReference type="Pfam" id="PF22255"/>
    </source>
</evidence>
<feature type="domain" description="Tail protein NMB1110-like C-terminal" evidence="2">
    <location>
        <begin position="272"/>
        <end position="340"/>
    </location>
</feature>
<dbReference type="RefSeq" id="WP_100295730.1">
    <property type="nucleotide sequence ID" value="NZ_PHGZ01000004.1"/>
</dbReference>
<sequence length="376" mass="41675">MQINYPFNNDIVVKIGDLAHNQWKSYDIDSDFLIPADAFGFELGMPSDSVFTTDLSGQSAQVIINDETVLTGIIDSTRHCISKNNRTFSLTGRDKASILVDCSAPITNVKGMTLLDAVKKIVKPLGIDKVELKAESNPTLDKVDIDVGETAWNAIMRCANSAGLHCWFDAKGVLIVGGADYSTPPVATLVCNKNGKDNNFSQADLTFDVSQQFSEITFLAQRHGRSGDKNKNNLKWVYKDPNVKIYKPKTVVVPDAENLEALKKQAKKFISDAQLSAFTLTITVPDHKTQNGTLWAPGQRVHVICEEYDIDAIFFLMGRRFTLSRQGGTQTQLRLKQDGVWTPDAYVNKADKARKRKGKKRKKGSLELISSAELNK</sequence>
<feature type="domain" description="Baseplate hub protein gp44/GpP-like second" evidence="3">
    <location>
        <begin position="97"/>
        <end position="177"/>
    </location>
</feature>
<dbReference type="SUPFAM" id="SSF69279">
    <property type="entry name" value="Phage tail proteins"/>
    <property type="match status" value="2"/>
</dbReference>
<dbReference type="InterPro" id="IPR054482">
    <property type="entry name" value="NMB1110-like_3rd"/>
</dbReference>
<dbReference type="OrthoDB" id="9016931at2"/>
<dbReference type="Pfam" id="PF22174">
    <property type="entry name" value="NMB1110-like_C"/>
    <property type="match status" value="1"/>
</dbReference>